<gene>
    <name evidence="2" type="ORF">FFIC_281430</name>
</gene>
<reference evidence="2 3" key="1">
    <citation type="journal article" date="2015" name="BMC Genomics">
        <title>Comparative genomics of Fructobacillus spp. and Leuconostoc spp. reveals niche-specific evolution of Fructobacillus spp.</title>
        <authorList>
            <person name="Endo A."/>
            <person name="Tanizawa Y."/>
            <person name="Tanaka N."/>
            <person name="Maeno S."/>
            <person name="Kumar H."/>
            <person name="Shiwa Y."/>
            <person name="Okada S."/>
            <person name="Yoshikawa H."/>
            <person name="Dicks L."/>
            <person name="Nakagawa J."/>
            <person name="Arita M."/>
        </authorList>
    </citation>
    <scope>NUCLEOTIDE SEQUENCE [LARGE SCALE GENOMIC DNA]</scope>
    <source>
        <strain evidence="2 3">JCM 12225</strain>
    </source>
</reference>
<dbReference type="EMBL" id="DF968005">
    <property type="protein sequence ID" value="GAP00136.1"/>
    <property type="molecule type" value="Genomic_DNA"/>
</dbReference>
<dbReference type="InterPro" id="IPR011009">
    <property type="entry name" value="Kinase-like_dom_sf"/>
</dbReference>
<dbReference type="PIRSF" id="PIRSF006221">
    <property type="entry name" value="Ketosamine-3-kinase"/>
    <property type="match status" value="1"/>
</dbReference>
<dbReference type="Pfam" id="PF03881">
    <property type="entry name" value="Fructosamin_kin"/>
    <property type="match status" value="1"/>
</dbReference>
<dbReference type="GO" id="GO:0016301">
    <property type="term" value="F:kinase activity"/>
    <property type="evidence" value="ECO:0007669"/>
    <property type="project" value="UniProtKB-UniRule"/>
</dbReference>
<name>A0A0K8MHV0_9LACO</name>
<organism evidence="2 3">
    <name type="scientific">Fructobacillus ficulneus</name>
    <dbReference type="NCBI Taxonomy" id="157463"/>
    <lineage>
        <taxon>Bacteria</taxon>
        <taxon>Bacillati</taxon>
        <taxon>Bacillota</taxon>
        <taxon>Bacilli</taxon>
        <taxon>Lactobacillales</taxon>
        <taxon>Lactobacillaceae</taxon>
        <taxon>Fructobacillus</taxon>
    </lineage>
</organism>
<dbReference type="OrthoDB" id="5291879at2"/>
<accession>A0A0K8MHV0</accession>
<dbReference type="PANTHER" id="PTHR12149:SF8">
    <property type="entry name" value="PROTEIN-RIBULOSAMINE 3-KINASE"/>
    <property type="match status" value="1"/>
</dbReference>
<dbReference type="InterPro" id="IPR016477">
    <property type="entry name" value="Fructo-/Ketosamine-3-kinase"/>
</dbReference>
<protein>
    <submittedName>
        <fullName evidence="2">Fructosamine-3-kinase</fullName>
    </submittedName>
</protein>
<dbReference type="RefSeq" id="WP_061993479.1">
    <property type="nucleotide sequence ID" value="NZ_DF968005.1"/>
</dbReference>
<dbReference type="AlphaFoldDB" id="A0A0K8MHV0"/>
<keyword evidence="1 2" id="KW-0418">Kinase</keyword>
<dbReference type="Gene3D" id="3.90.1200.10">
    <property type="match status" value="1"/>
</dbReference>
<proteinExistence type="inferred from homology"/>
<dbReference type="Gene3D" id="3.30.200.20">
    <property type="entry name" value="Phosphorylase Kinase, domain 1"/>
    <property type="match status" value="1"/>
</dbReference>
<evidence type="ECO:0000313" key="2">
    <source>
        <dbReference type="EMBL" id="GAP00136.1"/>
    </source>
</evidence>
<evidence type="ECO:0000256" key="1">
    <source>
        <dbReference type="PIRNR" id="PIRNR006221"/>
    </source>
</evidence>
<keyword evidence="1" id="KW-0808">Transferase</keyword>
<evidence type="ECO:0000313" key="3">
    <source>
        <dbReference type="Proteomes" id="UP000253891"/>
    </source>
</evidence>
<sequence>MTQSSPVNQEFITRLNIQDPHGLKSVRGGAGSSTYSLYSGHRRYFLKVQPNQSSQYFDHEIASLQALSQHVTVARVAKVGEIQGNAYLLLEWISTGTGDQSSLGQTVAKLHRAKGQAFGFSKNSSYDYFPKDNTWSNSWAEFFVHQRLEPLMAYAQKNTLWLNQRGNHFDNLKQTILNDVHARQVEPTLLHGDLWAGNFMFDDSNQPVLIDPSSFYGDREYDIAVSQVFPGFNEDFYSSYQADYPLEDGYQDRFKWYEFYYVLLHFIRFGDIYAPRLNKLLVSF</sequence>
<dbReference type="PANTHER" id="PTHR12149">
    <property type="entry name" value="FRUCTOSAMINE 3 KINASE-RELATED PROTEIN"/>
    <property type="match status" value="1"/>
</dbReference>
<dbReference type="SUPFAM" id="SSF56112">
    <property type="entry name" value="Protein kinase-like (PK-like)"/>
    <property type="match status" value="1"/>
</dbReference>
<dbReference type="Proteomes" id="UP000253891">
    <property type="component" value="Unassembled WGS sequence"/>
</dbReference>
<comment type="similarity">
    <text evidence="1">Belongs to the fructosamine kinase family.</text>
</comment>
<keyword evidence="3" id="KW-1185">Reference proteome</keyword>
<dbReference type="STRING" id="157463.GCA_001047075_01045"/>